<dbReference type="InterPro" id="IPR017866">
    <property type="entry name" value="Succ-CoA_synthase_bsu_CS"/>
</dbReference>
<dbReference type="Gene3D" id="3.30.1490.20">
    <property type="entry name" value="ATP-grasp fold, A domain"/>
    <property type="match status" value="1"/>
</dbReference>
<dbReference type="PANTHER" id="PTHR11815">
    <property type="entry name" value="SUCCINYL-COA SYNTHETASE BETA CHAIN"/>
    <property type="match status" value="1"/>
</dbReference>
<dbReference type="InterPro" id="IPR016102">
    <property type="entry name" value="Succinyl-CoA_synth-like"/>
</dbReference>
<dbReference type="InterPro" id="IPR005809">
    <property type="entry name" value="Succ_CoA_ligase-like_bsu"/>
</dbReference>
<comment type="pathway">
    <text evidence="7">Carbohydrate metabolism; tricarboxylic acid cycle; succinate from succinyl-CoA (ligase route): step 1/1.</text>
</comment>
<dbReference type="Gene3D" id="3.40.50.261">
    <property type="entry name" value="Succinyl-CoA synthetase domains"/>
    <property type="match status" value="1"/>
</dbReference>
<dbReference type="PIRSF" id="PIRSF001554">
    <property type="entry name" value="SucCS_beta"/>
    <property type="match status" value="1"/>
</dbReference>
<sequence length="388" mass="41601">MNLHEYQGKQLFKEYGLPVSEGYAADTPQAAVEAADRIGGSEWVIKCQVHAGGRGKAGGVKLVKTKDEIKQFAQHWLGKNLVTYQTDENGQPVSKILVESCTDIDSELYLGAVVDRTTRRVVFMASTEGGVEIETVAEETPEKILKAPIDPIVGPQPYQAREMAFKLGLEGNQVKQFVKIFMGLAKMFEDLDVALIEINPLVIKTDGDLHCLDAKVGIDSNALYRQPKLQDMHDPSQEDAREAQAAKWELNYVALDGNVGCMVNGAGLAMGTMDIVNLHGGKPANFLDVGGGATKERVAEAFKIILSDDNVKAVLVNIFGGIVRCDMIAEGIIGAVKEVGVNVPVVVRLEGTNADLGRDVLANSGLDIIAAESLTDAAQKVVAAAEGK</sequence>
<keyword evidence="10" id="KW-1185">Reference proteome</keyword>
<comment type="cofactor">
    <cofactor evidence="7">
        <name>Mg(2+)</name>
        <dbReference type="ChEBI" id="CHEBI:18420"/>
    </cofactor>
    <text evidence="7">Binds 1 Mg(2+) ion per subunit.</text>
</comment>
<dbReference type="Gene3D" id="3.30.470.20">
    <property type="entry name" value="ATP-grasp fold, B domain"/>
    <property type="match status" value="1"/>
</dbReference>
<dbReference type="InterPro" id="IPR013815">
    <property type="entry name" value="ATP_grasp_subdomain_1"/>
</dbReference>
<comment type="similarity">
    <text evidence="7">Belongs to the succinate/malate CoA ligase beta subunit family.</text>
</comment>
<dbReference type="NCBIfam" id="NF001913">
    <property type="entry name" value="PRK00696.1"/>
    <property type="match status" value="1"/>
</dbReference>
<dbReference type="InterPro" id="IPR005811">
    <property type="entry name" value="SUCC_ACL_C"/>
</dbReference>
<organism evidence="9 10">
    <name type="scientific">Fluctibacter corallii</name>
    <dbReference type="NCBI Taxonomy" id="2984329"/>
    <lineage>
        <taxon>Bacteria</taxon>
        <taxon>Pseudomonadati</taxon>
        <taxon>Pseudomonadota</taxon>
        <taxon>Gammaproteobacteria</taxon>
        <taxon>Alteromonadales</taxon>
        <taxon>Alteromonadaceae</taxon>
        <taxon>Fluctibacter</taxon>
    </lineage>
</organism>
<keyword evidence="6 7" id="KW-0460">Magnesium</keyword>
<evidence type="ECO:0000313" key="9">
    <source>
        <dbReference type="EMBL" id="MCV2885299.1"/>
    </source>
</evidence>
<name>A0ABT3A9D8_9ALTE</name>
<dbReference type="PANTHER" id="PTHR11815:SF10">
    <property type="entry name" value="SUCCINATE--COA LIGASE [GDP-FORMING] SUBUNIT BETA, MITOCHONDRIAL"/>
    <property type="match status" value="1"/>
</dbReference>
<keyword evidence="4 7" id="KW-0547">Nucleotide-binding</keyword>
<dbReference type="Pfam" id="PF00549">
    <property type="entry name" value="Ligase_CoA"/>
    <property type="match status" value="1"/>
</dbReference>
<dbReference type="NCBIfam" id="TIGR01016">
    <property type="entry name" value="sucCoAbeta"/>
    <property type="match status" value="1"/>
</dbReference>
<dbReference type="PROSITE" id="PS50975">
    <property type="entry name" value="ATP_GRASP"/>
    <property type="match status" value="1"/>
</dbReference>
<reference evidence="9 10" key="1">
    <citation type="submission" date="2022-10" db="EMBL/GenBank/DDBJ databases">
        <title>Aestuariibacter sp. AA17 isolated from Montipora capitata coral fragment.</title>
        <authorList>
            <person name="Emsley S.A."/>
            <person name="Pfannmuller K.M."/>
            <person name="Loughran R.M."/>
            <person name="Shlafstein M."/>
            <person name="Papke E."/>
            <person name="Saw J.H."/>
            <person name="Ushijima B."/>
            <person name="Videau P."/>
        </authorList>
    </citation>
    <scope>NUCLEOTIDE SEQUENCE [LARGE SCALE GENOMIC DNA]</scope>
    <source>
        <strain evidence="9 10">AA17</strain>
    </source>
</reference>
<dbReference type="PROSITE" id="PS01217">
    <property type="entry name" value="SUCCINYL_COA_LIG_3"/>
    <property type="match status" value="1"/>
</dbReference>
<evidence type="ECO:0000256" key="5">
    <source>
        <dbReference type="ARBA" id="ARBA00022840"/>
    </source>
</evidence>
<accession>A0ABT3A9D8</accession>
<dbReference type="HAMAP" id="MF_00558">
    <property type="entry name" value="Succ_CoA_beta"/>
    <property type="match status" value="1"/>
</dbReference>
<gene>
    <name evidence="7 9" type="primary">sucC</name>
    <name evidence="9" type="ORF">OE749_11405</name>
</gene>
<feature type="binding site" evidence="7">
    <location>
        <begin position="53"/>
        <end position="55"/>
    </location>
    <ligand>
        <name>ATP</name>
        <dbReference type="ChEBI" id="CHEBI:30616"/>
    </ligand>
</feature>
<comment type="catalytic activity">
    <reaction evidence="7">
        <text>GTP + succinate + CoA = succinyl-CoA + GDP + phosphate</text>
        <dbReference type="Rhea" id="RHEA:22120"/>
        <dbReference type="ChEBI" id="CHEBI:30031"/>
        <dbReference type="ChEBI" id="CHEBI:37565"/>
        <dbReference type="ChEBI" id="CHEBI:43474"/>
        <dbReference type="ChEBI" id="CHEBI:57287"/>
        <dbReference type="ChEBI" id="CHEBI:57292"/>
        <dbReference type="ChEBI" id="CHEBI:58189"/>
    </reaction>
</comment>
<keyword evidence="5 7" id="KW-0067">ATP-binding</keyword>
<dbReference type="Proteomes" id="UP001652504">
    <property type="component" value="Unassembled WGS sequence"/>
</dbReference>
<dbReference type="EC" id="6.2.1.5" evidence="7"/>
<feature type="domain" description="ATP-grasp" evidence="8">
    <location>
        <begin position="9"/>
        <end position="229"/>
    </location>
</feature>
<evidence type="ECO:0000313" key="10">
    <source>
        <dbReference type="Proteomes" id="UP001652504"/>
    </source>
</evidence>
<feature type="binding site" evidence="7">
    <location>
        <begin position="321"/>
        <end position="323"/>
    </location>
    <ligand>
        <name>substrate</name>
        <note>ligand shared with subunit alpha</note>
    </ligand>
</feature>
<evidence type="ECO:0000256" key="2">
    <source>
        <dbReference type="ARBA" id="ARBA00022598"/>
    </source>
</evidence>
<evidence type="ECO:0000259" key="8">
    <source>
        <dbReference type="PROSITE" id="PS50975"/>
    </source>
</evidence>
<evidence type="ECO:0000256" key="4">
    <source>
        <dbReference type="ARBA" id="ARBA00022741"/>
    </source>
</evidence>
<keyword evidence="1 7" id="KW-0816">Tricarboxylic acid cycle</keyword>
<dbReference type="GO" id="GO:0004775">
    <property type="term" value="F:succinate-CoA ligase (ADP-forming) activity"/>
    <property type="evidence" value="ECO:0007669"/>
    <property type="project" value="UniProtKB-EC"/>
</dbReference>
<evidence type="ECO:0000256" key="1">
    <source>
        <dbReference type="ARBA" id="ARBA00022532"/>
    </source>
</evidence>
<dbReference type="InterPro" id="IPR013650">
    <property type="entry name" value="ATP-grasp_succ-CoA_synth-type"/>
</dbReference>
<feature type="binding site" evidence="7">
    <location>
        <position position="46"/>
    </location>
    <ligand>
        <name>ATP</name>
        <dbReference type="ChEBI" id="CHEBI:30616"/>
    </ligand>
</feature>
<dbReference type="InterPro" id="IPR011761">
    <property type="entry name" value="ATP-grasp"/>
</dbReference>
<feature type="binding site" evidence="7">
    <location>
        <position position="199"/>
    </location>
    <ligand>
        <name>Mg(2+)</name>
        <dbReference type="ChEBI" id="CHEBI:18420"/>
    </ligand>
</feature>
<feature type="binding site" evidence="7">
    <location>
        <position position="99"/>
    </location>
    <ligand>
        <name>ATP</name>
        <dbReference type="ChEBI" id="CHEBI:30616"/>
    </ligand>
</feature>
<comment type="caution">
    <text evidence="9">The sequence shown here is derived from an EMBL/GenBank/DDBJ whole genome shotgun (WGS) entry which is preliminary data.</text>
</comment>
<feature type="binding site" evidence="7">
    <location>
        <position position="102"/>
    </location>
    <ligand>
        <name>ATP</name>
        <dbReference type="ChEBI" id="CHEBI:30616"/>
    </ligand>
</feature>
<feature type="binding site" evidence="7">
    <location>
        <position position="264"/>
    </location>
    <ligand>
        <name>substrate</name>
        <note>ligand shared with subunit alpha</note>
    </ligand>
</feature>
<dbReference type="SUPFAM" id="SSF52210">
    <property type="entry name" value="Succinyl-CoA synthetase domains"/>
    <property type="match status" value="1"/>
</dbReference>
<feature type="binding site" evidence="7">
    <location>
        <position position="107"/>
    </location>
    <ligand>
        <name>ATP</name>
        <dbReference type="ChEBI" id="CHEBI:30616"/>
    </ligand>
</feature>
<comment type="function">
    <text evidence="7">Succinyl-CoA synthetase functions in the citric acid cycle (TCA), coupling the hydrolysis of succinyl-CoA to the synthesis of either ATP or GTP and thus represents the only step of substrate-level phosphorylation in the TCA. The beta subunit provides nucleotide specificity of the enzyme and binds the substrate succinate, while the binding sites for coenzyme A and phosphate are found in the alpha subunit.</text>
</comment>
<feature type="binding site" evidence="7">
    <location>
        <position position="213"/>
    </location>
    <ligand>
        <name>Mg(2+)</name>
        <dbReference type="ChEBI" id="CHEBI:18420"/>
    </ligand>
</feature>
<evidence type="ECO:0000256" key="6">
    <source>
        <dbReference type="ARBA" id="ARBA00022842"/>
    </source>
</evidence>
<dbReference type="EMBL" id="JAOWKX010000005">
    <property type="protein sequence ID" value="MCV2885299.1"/>
    <property type="molecule type" value="Genomic_DNA"/>
</dbReference>
<proteinExistence type="inferred from homology"/>
<dbReference type="Pfam" id="PF08442">
    <property type="entry name" value="ATP-grasp_2"/>
    <property type="match status" value="1"/>
</dbReference>
<comment type="catalytic activity">
    <reaction evidence="7">
        <text>succinate + ATP + CoA = succinyl-CoA + ADP + phosphate</text>
        <dbReference type="Rhea" id="RHEA:17661"/>
        <dbReference type="ChEBI" id="CHEBI:30031"/>
        <dbReference type="ChEBI" id="CHEBI:30616"/>
        <dbReference type="ChEBI" id="CHEBI:43474"/>
        <dbReference type="ChEBI" id="CHEBI:57287"/>
        <dbReference type="ChEBI" id="CHEBI:57292"/>
        <dbReference type="ChEBI" id="CHEBI:456216"/>
        <dbReference type="EC" id="6.2.1.5"/>
    </reaction>
</comment>
<comment type="subunit">
    <text evidence="7">Heterotetramer of two alpha and two beta subunits.</text>
</comment>
<dbReference type="RefSeq" id="WP_263712582.1">
    <property type="nucleotide sequence ID" value="NZ_JAOWKX010000005.1"/>
</dbReference>
<keyword evidence="3 7" id="KW-0479">Metal-binding</keyword>
<evidence type="ECO:0000256" key="3">
    <source>
        <dbReference type="ARBA" id="ARBA00022723"/>
    </source>
</evidence>
<evidence type="ECO:0000256" key="7">
    <source>
        <dbReference type="HAMAP-Rule" id="MF_00558"/>
    </source>
</evidence>
<keyword evidence="2 7" id="KW-0436">Ligase</keyword>
<protein>
    <recommendedName>
        <fullName evidence="7">Succinate--CoA ligase [ADP-forming] subunit beta</fullName>
        <ecNumber evidence="7">6.2.1.5</ecNumber>
    </recommendedName>
    <alternativeName>
        <fullName evidence="7">Succinyl-CoA synthetase subunit beta</fullName>
        <shortName evidence="7">SCS-beta</shortName>
    </alternativeName>
</protein>
<dbReference type="SUPFAM" id="SSF56059">
    <property type="entry name" value="Glutathione synthetase ATP-binding domain-like"/>
    <property type="match status" value="1"/>
</dbReference>